<keyword evidence="7" id="KW-0249">Electron transport</keyword>
<feature type="transmembrane region" description="Helical" evidence="15">
    <location>
        <begin position="152"/>
        <end position="176"/>
    </location>
</feature>
<dbReference type="GO" id="GO:0015677">
    <property type="term" value="P:copper ion import"/>
    <property type="evidence" value="ECO:0007669"/>
    <property type="project" value="TreeGrafter"/>
</dbReference>
<evidence type="ECO:0000256" key="16">
    <source>
        <dbReference type="SAM" id="SignalP"/>
    </source>
</evidence>
<dbReference type="GO" id="GO:0006879">
    <property type="term" value="P:intracellular iron ion homeostasis"/>
    <property type="evidence" value="ECO:0007669"/>
    <property type="project" value="TreeGrafter"/>
</dbReference>
<dbReference type="InterPro" id="IPR013130">
    <property type="entry name" value="Fe3_Rdtase_TM_dom"/>
</dbReference>
<feature type="compositionally biased region" description="Polar residues" evidence="14">
    <location>
        <begin position="721"/>
        <end position="731"/>
    </location>
</feature>
<dbReference type="InterPro" id="IPR039261">
    <property type="entry name" value="FNR_nucleotide-bd"/>
</dbReference>
<feature type="compositionally biased region" description="Pro residues" evidence="14">
    <location>
        <begin position="701"/>
        <end position="711"/>
    </location>
</feature>
<keyword evidence="8 15" id="KW-1133">Transmembrane helix</keyword>
<dbReference type="SUPFAM" id="SSF63380">
    <property type="entry name" value="Riboflavin synthase domain-like"/>
    <property type="match status" value="1"/>
</dbReference>
<evidence type="ECO:0000256" key="12">
    <source>
        <dbReference type="ARBA" id="ARBA00023180"/>
    </source>
</evidence>
<dbReference type="InterPro" id="IPR017938">
    <property type="entry name" value="Riboflavin_synthase-like_b-brl"/>
</dbReference>
<evidence type="ECO:0000256" key="4">
    <source>
        <dbReference type="ARBA" id="ARBA00022448"/>
    </source>
</evidence>
<dbReference type="GO" id="GO:0005886">
    <property type="term" value="C:plasma membrane"/>
    <property type="evidence" value="ECO:0007669"/>
    <property type="project" value="UniProtKB-SubCell"/>
</dbReference>
<feature type="compositionally biased region" description="Polar residues" evidence="14">
    <location>
        <begin position="370"/>
        <end position="381"/>
    </location>
</feature>
<dbReference type="CDD" id="cd06186">
    <property type="entry name" value="NOX_Duox_like_FAD_NADP"/>
    <property type="match status" value="1"/>
</dbReference>
<evidence type="ECO:0000256" key="9">
    <source>
        <dbReference type="ARBA" id="ARBA00023002"/>
    </source>
</evidence>
<dbReference type="PANTHER" id="PTHR32361:SF9">
    <property type="entry name" value="FERRIC REDUCTASE TRANSMEMBRANE COMPONENT 3-RELATED"/>
    <property type="match status" value="1"/>
</dbReference>
<evidence type="ECO:0000256" key="15">
    <source>
        <dbReference type="SAM" id="Phobius"/>
    </source>
</evidence>
<evidence type="ECO:0000256" key="6">
    <source>
        <dbReference type="ARBA" id="ARBA00022692"/>
    </source>
</evidence>
<comment type="similarity">
    <text evidence="2">Belongs to the ferric reductase (FRE) family.</text>
</comment>
<evidence type="ECO:0000313" key="18">
    <source>
        <dbReference type="EMBL" id="TIA86629.1"/>
    </source>
</evidence>
<evidence type="ECO:0000256" key="10">
    <source>
        <dbReference type="ARBA" id="ARBA00023065"/>
    </source>
</evidence>
<comment type="subcellular location">
    <subcellularLocation>
        <location evidence="1">Cell membrane</location>
        <topology evidence="1">Multi-pass membrane protein</topology>
    </subcellularLocation>
</comment>
<keyword evidence="19" id="KW-1185">Reference proteome</keyword>
<dbReference type="Gene3D" id="3.40.50.80">
    <property type="entry name" value="Nucleotide-binding domain of ferredoxin-NADP reductase (FNR) module"/>
    <property type="match status" value="2"/>
</dbReference>
<keyword evidence="12" id="KW-0325">Glycoprotein</keyword>
<dbReference type="Pfam" id="PF08030">
    <property type="entry name" value="NAD_binding_6"/>
    <property type="match status" value="1"/>
</dbReference>
<comment type="catalytic activity">
    <reaction evidence="13">
        <text>2 a Fe(II)-siderophore + NADP(+) + H(+) = 2 a Fe(III)-siderophore + NADPH</text>
        <dbReference type="Rhea" id="RHEA:28795"/>
        <dbReference type="Rhea" id="RHEA-COMP:11342"/>
        <dbReference type="Rhea" id="RHEA-COMP:11344"/>
        <dbReference type="ChEBI" id="CHEBI:15378"/>
        <dbReference type="ChEBI" id="CHEBI:29033"/>
        <dbReference type="ChEBI" id="CHEBI:29034"/>
        <dbReference type="ChEBI" id="CHEBI:57783"/>
        <dbReference type="ChEBI" id="CHEBI:58349"/>
        <dbReference type="EC" id="1.16.1.9"/>
    </reaction>
</comment>
<keyword evidence="11 15" id="KW-0472">Membrane</keyword>
<proteinExistence type="inferred from homology"/>
<keyword evidence="9" id="KW-0560">Oxidoreductase</keyword>
<gene>
    <name evidence="18" type="ORF">E3P99_03631</name>
</gene>
<feature type="signal peptide" evidence="16">
    <location>
        <begin position="1"/>
        <end position="17"/>
    </location>
</feature>
<dbReference type="InterPro" id="IPR051410">
    <property type="entry name" value="Ferric/Cupric_Reductase"/>
</dbReference>
<dbReference type="GO" id="GO:0006826">
    <property type="term" value="P:iron ion transport"/>
    <property type="evidence" value="ECO:0007669"/>
    <property type="project" value="TreeGrafter"/>
</dbReference>
<feature type="region of interest" description="Disordered" evidence="14">
    <location>
        <begin position="361"/>
        <end position="381"/>
    </location>
</feature>
<feature type="domain" description="FAD-binding FR-type" evidence="17">
    <location>
        <begin position="412"/>
        <end position="538"/>
    </location>
</feature>
<dbReference type="Pfam" id="PF01794">
    <property type="entry name" value="Ferric_reduct"/>
    <property type="match status" value="1"/>
</dbReference>
<evidence type="ECO:0000256" key="5">
    <source>
        <dbReference type="ARBA" id="ARBA00022475"/>
    </source>
</evidence>
<dbReference type="InterPro" id="IPR017927">
    <property type="entry name" value="FAD-bd_FR_type"/>
</dbReference>
<dbReference type="PROSITE" id="PS51384">
    <property type="entry name" value="FAD_FR"/>
    <property type="match status" value="1"/>
</dbReference>
<reference evidence="18 19" key="1">
    <citation type="submission" date="2019-03" db="EMBL/GenBank/DDBJ databases">
        <title>Sequencing 23 genomes of Wallemia ichthyophaga.</title>
        <authorList>
            <person name="Gostincar C."/>
        </authorList>
    </citation>
    <scope>NUCLEOTIDE SEQUENCE [LARGE SCALE GENOMIC DNA]</scope>
    <source>
        <strain evidence="18 19">EXF-5753</strain>
    </source>
</reference>
<dbReference type="Proteomes" id="UP000310189">
    <property type="component" value="Unassembled WGS sequence"/>
</dbReference>
<dbReference type="InterPro" id="IPR013121">
    <property type="entry name" value="Fe_red_NAD-bd_6"/>
</dbReference>
<dbReference type="Pfam" id="PF08022">
    <property type="entry name" value="FAD_binding_8"/>
    <property type="match status" value="1"/>
</dbReference>
<dbReference type="GO" id="GO:0052851">
    <property type="term" value="F:ferric-chelate reductase (NADPH) activity"/>
    <property type="evidence" value="ECO:0007669"/>
    <property type="project" value="UniProtKB-EC"/>
</dbReference>
<evidence type="ECO:0000256" key="13">
    <source>
        <dbReference type="ARBA" id="ARBA00048483"/>
    </source>
</evidence>
<organism evidence="18 19">
    <name type="scientific">Wallemia hederae</name>
    <dbReference type="NCBI Taxonomy" id="1540922"/>
    <lineage>
        <taxon>Eukaryota</taxon>
        <taxon>Fungi</taxon>
        <taxon>Dikarya</taxon>
        <taxon>Basidiomycota</taxon>
        <taxon>Wallemiomycotina</taxon>
        <taxon>Wallemiomycetes</taxon>
        <taxon>Wallemiales</taxon>
        <taxon>Wallemiaceae</taxon>
        <taxon>Wallemia</taxon>
    </lineage>
</organism>
<comment type="caution">
    <text evidence="18">The sequence shown here is derived from an EMBL/GenBank/DDBJ whole genome shotgun (WGS) entry which is preliminary data.</text>
</comment>
<protein>
    <recommendedName>
        <fullName evidence="3">ferric-chelate reductase (NADPH)</fullName>
        <ecNumber evidence="3">1.16.1.9</ecNumber>
    </recommendedName>
</protein>
<feature type="transmembrane region" description="Helical" evidence="15">
    <location>
        <begin position="41"/>
        <end position="63"/>
    </location>
</feature>
<feature type="transmembrane region" description="Helical" evidence="15">
    <location>
        <begin position="188"/>
        <end position="211"/>
    </location>
</feature>
<keyword evidence="5" id="KW-1003">Cell membrane</keyword>
<feature type="compositionally biased region" description="Polar residues" evidence="14">
    <location>
        <begin position="865"/>
        <end position="876"/>
    </location>
</feature>
<feature type="chain" id="PRO_5020990986" description="ferric-chelate reductase (NADPH)" evidence="16">
    <location>
        <begin position="18"/>
        <end position="968"/>
    </location>
</feature>
<evidence type="ECO:0000256" key="11">
    <source>
        <dbReference type="ARBA" id="ARBA00023136"/>
    </source>
</evidence>
<evidence type="ECO:0000256" key="1">
    <source>
        <dbReference type="ARBA" id="ARBA00004651"/>
    </source>
</evidence>
<keyword evidence="4" id="KW-0813">Transport</keyword>
<keyword evidence="6 15" id="KW-0812">Transmembrane</keyword>
<name>A0A4T0FF97_9BASI</name>
<dbReference type="EC" id="1.16.1.9" evidence="3"/>
<feature type="transmembrane region" description="Helical" evidence="15">
    <location>
        <begin position="257"/>
        <end position="280"/>
    </location>
</feature>
<evidence type="ECO:0000259" key="17">
    <source>
        <dbReference type="PROSITE" id="PS51384"/>
    </source>
</evidence>
<sequence length="968" mass="106323">MQLALAGLLASLSVAQAQQGGGGGGGGGEHGGHGGHGHYSPAIFYGYLLIIVFAVIACSIALVTHTGITHKSTVYNKITRWSLYTPTIRYTANHNTYVTLPSIAHMVGIFALCAFPTMLVLTGPESPSSITTRTQSEIEYELHRKAFDRTGVMAFVLTPLLVILGLKVPPFAIFAWKYFTNLHFDKALLFHFVSGVVVWGFSFAHTVLWIQHAWPDRDDTGVWTQIWATRTNSSGFMALLFLSLILVLSIPPIRTKFYAIFHILHIALVFAFLVAAGIHYKPLAPFIWASLAIWLAERAWRTLSVLWLNAGAGKFHPDRKKHHWTTVMRPAHTIKSLVSPQMDKPANLTLLGWEELEKSREGDISENGKSKSATTVNNGTSSESVEKILPPFVKKEATPTYNPPSSQSFPIRRSHPTGFVHAQLLPGKSVRLTLRMSTPIHWRPGQHASIVIPEISRFGTHPFTIANVAEDDPCKVVLIVRAKKGWTLKLWEKVRLMRQPKFITNEQQHNDGNYLPCAAPPVYIRALLDGPYGSAERVKWANYSSILLVCGGSGISFGVSILQHVCNTISLGAGPLRRVRLVWLVKEFAHVQWVASALKRCRTLLPLDAFELEIFVTSPIKPEEHGHVPPTISSFFPSPTSPFPPTPAARPYSPARSPVQRFYTPATGLGEEMVLSESNLSMQTAKASIAPTVQAGQSTQPSPPAPTPAPPAVAATRTASRIQPSFKSAKSSPEVDKSLPPLQQQYEESEFGTAMSGQSVMEQEDIEALPNKRSSINNLIDFDGEDDGPAPAVERELSTLISVEGDLARARSNMGQSMLSTHMQPVQTTLTHPDKPTHTPNITFAETPKVFSPLAQEYANGDHAQPQNTHANTPITPHSRIHTPTLKMPDPDNIVLDAIEEGDLFAIAEFARSGRPKLDTIFNQESELADDNALLVATCGPEALNRTMKNHVSKSNKKTVAFEESFSW</sequence>
<dbReference type="EMBL" id="SPNW01000078">
    <property type="protein sequence ID" value="TIA86629.1"/>
    <property type="molecule type" value="Genomic_DNA"/>
</dbReference>
<evidence type="ECO:0000313" key="19">
    <source>
        <dbReference type="Proteomes" id="UP000310189"/>
    </source>
</evidence>
<feature type="region of interest" description="Disordered" evidence="14">
    <location>
        <begin position="861"/>
        <end position="883"/>
    </location>
</feature>
<dbReference type="PANTHER" id="PTHR32361">
    <property type="entry name" value="FERRIC/CUPRIC REDUCTASE TRANSMEMBRANE COMPONENT"/>
    <property type="match status" value="1"/>
</dbReference>
<evidence type="ECO:0000256" key="14">
    <source>
        <dbReference type="SAM" id="MobiDB-lite"/>
    </source>
</evidence>
<keyword evidence="10" id="KW-0406">Ion transport</keyword>
<evidence type="ECO:0000256" key="8">
    <source>
        <dbReference type="ARBA" id="ARBA00022989"/>
    </source>
</evidence>
<dbReference type="SUPFAM" id="SSF52343">
    <property type="entry name" value="Ferredoxin reductase-like, C-terminal NADP-linked domain"/>
    <property type="match status" value="1"/>
</dbReference>
<dbReference type="InterPro" id="IPR013112">
    <property type="entry name" value="FAD-bd_8"/>
</dbReference>
<dbReference type="SFLD" id="SFLDS00052">
    <property type="entry name" value="Ferric_Reductase_Domain"/>
    <property type="match status" value="1"/>
</dbReference>
<accession>A0A4T0FF97</accession>
<dbReference type="OrthoDB" id="10006946at2759"/>
<keyword evidence="16" id="KW-0732">Signal</keyword>
<evidence type="ECO:0000256" key="3">
    <source>
        <dbReference type="ARBA" id="ARBA00012668"/>
    </source>
</evidence>
<evidence type="ECO:0000256" key="7">
    <source>
        <dbReference type="ARBA" id="ARBA00022982"/>
    </source>
</evidence>
<dbReference type="AlphaFoldDB" id="A0A4T0FF97"/>
<evidence type="ECO:0000256" key="2">
    <source>
        <dbReference type="ARBA" id="ARBA00006278"/>
    </source>
</evidence>
<feature type="transmembrane region" description="Helical" evidence="15">
    <location>
        <begin position="231"/>
        <end position="250"/>
    </location>
</feature>
<feature type="region of interest" description="Disordered" evidence="14">
    <location>
        <begin position="690"/>
        <end position="738"/>
    </location>
</feature>
<feature type="transmembrane region" description="Helical" evidence="15">
    <location>
        <begin position="97"/>
        <end position="121"/>
    </location>
</feature>